<dbReference type="InterPro" id="IPR014027">
    <property type="entry name" value="UDP-Glc/GDP-Man_DH_C"/>
</dbReference>
<comment type="catalytic activity">
    <reaction evidence="6 7">
        <text>UDP-alpha-D-glucose + 2 NAD(+) + H2O = UDP-alpha-D-glucuronate + 2 NADH + 3 H(+)</text>
        <dbReference type="Rhea" id="RHEA:23596"/>
        <dbReference type="ChEBI" id="CHEBI:15377"/>
        <dbReference type="ChEBI" id="CHEBI:15378"/>
        <dbReference type="ChEBI" id="CHEBI:57540"/>
        <dbReference type="ChEBI" id="CHEBI:57945"/>
        <dbReference type="ChEBI" id="CHEBI:58052"/>
        <dbReference type="ChEBI" id="CHEBI:58885"/>
        <dbReference type="EC" id="1.1.1.22"/>
    </reaction>
</comment>
<dbReference type="SUPFAM" id="SSF52413">
    <property type="entry name" value="UDP-glucose/GDP-mannose dehydrogenase C-terminal domain"/>
    <property type="match status" value="1"/>
</dbReference>
<dbReference type="GeneID" id="51111721"/>
<feature type="binding site" evidence="10">
    <location>
        <position position="29"/>
    </location>
    <ligand>
        <name>NAD(+)</name>
        <dbReference type="ChEBI" id="CHEBI:57540"/>
    </ligand>
</feature>
<dbReference type="UniPathway" id="UPA00038">
    <property type="reaction ID" value="UER00491"/>
</dbReference>
<dbReference type="PIRSF" id="PIRSF500134">
    <property type="entry name" value="UDPglc_DH_bac"/>
    <property type="match status" value="1"/>
</dbReference>
<dbReference type="EMBL" id="VJWE01000013">
    <property type="protein sequence ID" value="TWG37615.1"/>
    <property type="molecule type" value="Genomic_DNA"/>
</dbReference>
<dbReference type="GO" id="GO:0006065">
    <property type="term" value="P:UDP-glucuronate biosynthetic process"/>
    <property type="evidence" value="ECO:0007669"/>
    <property type="project" value="UniProtKB-UniPathway"/>
</dbReference>
<dbReference type="GO" id="GO:0000271">
    <property type="term" value="P:polysaccharide biosynthetic process"/>
    <property type="evidence" value="ECO:0007669"/>
    <property type="project" value="InterPro"/>
</dbReference>
<feature type="binding site" evidence="10">
    <location>
        <position position="118"/>
    </location>
    <ligand>
        <name>NAD(+)</name>
        <dbReference type="ChEBI" id="CHEBI:57540"/>
    </ligand>
</feature>
<dbReference type="AlphaFoldDB" id="A0A561XND3"/>
<name>A0A561XND3_ACIDE</name>
<evidence type="ECO:0000256" key="9">
    <source>
        <dbReference type="PIRSR" id="PIRSR500134-2"/>
    </source>
</evidence>
<dbReference type="InterPro" id="IPR008927">
    <property type="entry name" value="6-PGluconate_DH-like_C_sf"/>
</dbReference>
<dbReference type="InterPro" id="IPR013328">
    <property type="entry name" value="6PGD_dom2"/>
</dbReference>
<dbReference type="Gene3D" id="3.40.50.720">
    <property type="entry name" value="NAD(P)-binding Rossmann-like Domain"/>
    <property type="match status" value="2"/>
</dbReference>
<evidence type="ECO:0000256" key="3">
    <source>
        <dbReference type="ARBA" id="ARBA00012954"/>
    </source>
</evidence>
<feature type="binding site" evidence="10">
    <location>
        <position position="145"/>
    </location>
    <ligand>
        <name>NAD(+)</name>
        <dbReference type="ChEBI" id="CHEBI:57540"/>
    </ligand>
</feature>
<keyword evidence="5 7" id="KW-0520">NAD</keyword>
<feature type="active site" description="Nucleophile" evidence="8">
    <location>
        <position position="253"/>
    </location>
</feature>
<comment type="caution">
    <text evidence="12">The sequence shown here is derived from an EMBL/GenBank/DDBJ whole genome shotgun (WGS) entry which is preliminary data.</text>
</comment>
<dbReference type="Proteomes" id="UP000321485">
    <property type="component" value="Unassembled WGS sequence"/>
</dbReference>
<feature type="binding site" evidence="9">
    <location>
        <position position="307"/>
    </location>
    <ligand>
        <name>substrate</name>
    </ligand>
</feature>
<dbReference type="RefSeq" id="WP_146871256.1">
    <property type="nucleotide sequence ID" value="NZ_VJWE01000013.1"/>
</dbReference>
<dbReference type="InterPro" id="IPR036220">
    <property type="entry name" value="UDP-Glc/GDP-Man_DH_C_sf"/>
</dbReference>
<evidence type="ECO:0000256" key="6">
    <source>
        <dbReference type="ARBA" id="ARBA00047473"/>
    </source>
</evidence>
<dbReference type="PIRSF" id="PIRSF000124">
    <property type="entry name" value="UDPglc_GDPman_dh"/>
    <property type="match status" value="1"/>
</dbReference>
<dbReference type="SUPFAM" id="SSF51735">
    <property type="entry name" value="NAD(P)-binding Rossmann-fold domains"/>
    <property type="match status" value="1"/>
</dbReference>
<evidence type="ECO:0000256" key="10">
    <source>
        <dbReference type="PIRSR" id="PIRSR500134-3"/>
    </source>
</evidence>
<evidence type="ECO:0000256" key="1">
    <source>
        <dbReference type="ARBA" id="ARBA00004701"/>
    </source>
</evidence>
<evidence type="ECO:0000256" key="8">
    <source>
        <dbReference type="PIRSR" id="PIRSR500134-1"/>
    </source>
</evidence>
<protein>
    <recommendedName>
        <fullName evidence="3 7">UDP-glucose 6-dehydrogenase</fullName>
        <ecNumber evidence="3 7">1.1.1.22</ecNumber>
    </recommendedName>
</protein>
<evidence type="ECO:0000313" key="12">
    <source>
        <dbReference type="EMBL" id="TWG37615.1"/>
    </source>
</evidence>
<reference evidence="12 13" key="1">
    <citation type="journal article" date="2015" name="Stand. Genomic Sci.">
        <title>Genomic Encyclopedia of Bacterial and Archaeal Type Strains, Phase III: the genomes of soil and plant-associated and newly described type strains.</title>
        <authorList>
            <person name="Whitman W.B."/>
            <person name="Woyke T."/>
            <person name="Klenk H.P."/>
            <person name="Zhou Y."/>
            <person name="Lilburn T.G."/>
            <person name="Beck B.J."/>
            <person name="De Vos P."/>
            <person name="Vandamme P."/>
            <person name="Eisen J.A."/>
            <person name="Garrity G."/>
            <person name="Hugenholtz P."/>
            <person name="Kyrpides N.C."/>
        </authorList>
    </citation>
    <scope>NUCLEOTIDE SEQUENCE [LARGE SCALE GENOMIC DNA]</scope>
    <source>
        <strain evidence="12 13">DSM 64</strain>
    </source>
</reference>
<dbReference type="PANTHER" id="PTHR43750:SF2">
    <property type="entry name" value="UDP-GLUCOSE 6-DEHYDROGENASE"/>
    <property type="match status" value="1"/>
</dbReference>
<feature type="domain" description="UDP-glucose/GDP-mannose dehydrogenase C-terminal" evidence="11">
    <location>
        <begin position="300"/>
        <end position="387"/>
    </location>
</feature>
<proteinExistence type="inferred from homology"/>
<feature type="binding site" evidence="10">
    <location>
        <position position="314"/>
    </location>
    <ligand>
        <name>NAD(+)</name>
        <dbReference type="ChEBI" id="CHEBI:57540"/>
    </ligand>
</feature>
<evidence type="ECO:0000256" key="4">
    <source>
        <dbReference type="ARBA" id="ARBA00023002"/>
    </source>
</evidence>
<feature type="binding site" evidence="10">
    <location>
        <position position="34"/>
    </location>
    <ligand>
        <name>NAD(+)</name>
        <dbReference type="ChEBI" id="CHEBI:57540"/>
    </ligand>
</feature>
<evidence type="ECO:0000256" key="5">
    <source>
        <dbReference type="ARBA" id="ARBA00023027"/>
    </source>
</evidence>
<feature type="binding site" evidence="9">
    <location>
        <begin position="142"/>
        <end position="145"/>
    </location>
    <ligand>
        <name>substrate</name>
    </ligand>
</feature>
<dbReference type="SMART" id="SM00984">
    <property type="entry name" value="UDPG_MGDP_dh_C"/>
    <property type="match status" value="1"/>
</dbReference>
<dbReference type="GO" id="GO:0003979">
    <property type="term" value="F:UDP-glucose 6-dehydrogenase activity"/>
    <property type="evidence" value="ECO:0007669"/>
    <property type="project" value="UniProtKB-EC"/>
</dbReference>
<dbReference type="InterPro" id="IPR014026">
    <property type="entry name" value="UDP-Glc/GDP-Man_DH_dimer"/>
</dbReference>
<evidence type="ECO:0000256" key="2">
    <source>
        <dbReference type="ARBA" id="ARBA00006601"/>
    </source>
</evidence>
<dbReference type="Gene3D" id="1.10.1040.10">
    <property type="entry name" value="N-(1-d-carboxylethyl)-l-norvaline Dehydrogenase, domain 2"/>
    <property type="match status" value="1"/>
</dbReference>
<evidence type="ECO:0000256" key="7">
    <source>
        <dbReference type="PIRNR" id="PIRNR000124"/>
    </source>
</evidence>
<evidence type="ECO:0000313" key="13">
    <source>
        <dbReference type="Proteomes" id="UP000321485"/>
    </source>
</evidence>
<dbReference type="GO" id="GO:0051287">
    <property type="term" value="F:NAD binding"/>
    <property type="evidence" value="ECO:0007669"/>
    <property type="project" value="InterPro"/>
</dbReference>
<feature type="binding site" evidence="10">
    <location>
        <position position="256"/>
    </location>
    <ligand>
        <name>NAD(+)</name>
        <dbReference type="ChEBI" id="CHEBI:57540"/>
    </ligand>
</feature>
<feature type="binding site" evidence="9">
    <location>
        <position position="388"/>
    </location>
    <ligand>
        <name>substrate</name>
    </ligand>
</feature>
<comment type="pathway">
    <text evidence="1">Nucleotide-sugar biosynthesis; UDP-alpha-D-glucuronate biosynthesis; UDP-alpha-D-glucuronate from UDP-alpha-D-glucose: step 1/1.</text>
</comment>
<keyword evidence="4 7" id="KW-0560">Oxidoreductase</keyword>
<sequence>MKIAVAGIGYVGLSVAVLLAQHHDVVLIDIAPDKVQQVSDRISPFCDPDIQQYLSDTSLRLEATLSQQAAYERADYVIVATPTDFDQKTGTFDTASVDAVIQSVLAIQPNAVIVIRSTVPVGFTENAKTRWGTNQLVFCPEFLREGQALHDTLNPSRIVVGERSERAQTLAGLLLEGARSKEVPVLFTNAREAESIKLFANAYLAMRVAYFNELDSFAETHELNTRQIVEGVCADPRIGGHYNNPSFGYGGYCLPKDTQQLQAQFDGIPQHLISAIVRSNVARQHFIAERIMQRDPQRVGIFRLIHKQGSGNFRTSSIQGVMMHLQDRGVEILVYEPNLNAADFLHFRVEHDLDTFKRCCDVILANRITDVLNDVVHKVYTRDLFGRD</sequence>
<gene>
    <name evidence="12" type="ORF">ATF69_2663</name>
</gene>
<comment type="similarity">
    <text evidence="2 7">Belongs to the UDP-glucose/GDP-mannose dehydrogenase family.</text>
</comment>
<dbReference type="NCBIfam" id="TIGR03026">
    <property type="entry name" value="NDP-sugDHase"/>
    <property type="match status" value="1"/>
</dbReference>
<dbReference type="InterPro" id="IPR028357">
    <property type="entry name" value="UDPglc_DH_bac"/>
</dbReference>
<feature type="binding site" evidence="9">
    <location>
        <begin position="242"/>
        <end position="246"/>
    </location>
    <ligand>
        <name>substrate</name>
    </ligand>
</feature>
<organism evidence="12 13">
    <name type="scientific">Acidovorax delafieldii</name>
    <name type="common">Pseudomonas delafieldii</name>
    <dbReference type="NCBI Taxonomy" id="47920"/>
    <lineage>
        <taxon>Bacteria</taxon>
        <taxon>Pseudomonadati</taxon>
        <taxon>Pseudomonadota</taxon>
        <taxon>Betaproteobacteria</taxon>
        <taxon>Burkholderiales</taxon>
        <taxon>Comamonadaceae</taxon>
        <taxon>Acidovorax</taxon>
    </lineage>
</organism>
<dbReference type="EC" id="1.1.1.22" evidence="3 7"/>
<feature type="binding site" evidence="9">
    <location>
        <position position="197"/>
    </location>
    <ligand>
        <name>substrate</name>
    </ligand>
</feature>
<dbReference type="SUPFAM" id="SSF48179">
    <property type="entry name" value="6-phosphogluconate dehydrogenase C-terminal domain-like"/>
    <property type="match status" value="1"/>
</dbReference>
<accession>A0A561XND3</accession>
<feature type="binding site" evidence="9">
    <location>
        <position position="250"/>
    </location>
    <ligand>
        <name>substrate</name>
    </ligand>
</feature>
<evidence type="ECO:0000259" key="11">
    <source>
        <dbReference type="SMART" id="SM00984"/>
    </source>
</evidence>
<dbReference type="PANTHER" id="PTHR43750">
    <property type="entry name" value="UDP-GLUCOSE 6-DEHYDROGENASE TUAD"/>
    <property type="match status" value="1"/>
</dbReference>
<dbReference type="Pfam" id="PF00984">
    <property type="entry name" value="UDPG_MGDP_dh"/>
    <property type="match status" value="1"/>
</dbReference>
<dbReference type="InterPro" id="IPR001732">
    <property type="entry name" value="UDP-Glc/GDP-Man_DH_N"/>
</dbReference>
<dbReference type="InterPro" id="IPR036291">
    <property type="entry name" value="NAD(P)-bd_dom_sf"/>
</dbReference>
<dbReference type="InterPro" id="IPR017476">
    <property type="entry name" value="UDP-Glc/GDP-Man"/>
</dbReference>
<dbReference type="Pfam" id="PF03721">
    <property type="entry name" value="UDPG_MGDP_dh_N"/>
    <property type="match status" value="1"/>
</dbReference>
<feature type="binding site" evidence="10">
    <location>
        <position position="83"/>
    </location>
    <ligand>
        <name>NAD(+)</name>
        <dbReference type="ChEBI" id="CHEBI:57540"/>
    </ligand>
</feature>